<name>A0A9P0K1J8_ACAOB</name>
<protein>
    <submittedName>
        <fullName evidence="1">Uncharacterized protein</fullName>
    </submittedName>
</protein>
<organism evidence="1 2">
    <name type="scientific">Acanthoscelides obtectus</name>
    <name type="common">Bean weevil</name>
    <name type="synonym">Bruchus obtectus</name>
    <dbReference type="NCBI Taxonomy" id="200917"/>
    <lineage>
        <taxon>Eukaryota</taxon>
        <taxon>Metazoa</taxon>
        <taxon>Ecdysozoa</taxon>
        <taxon>Arthropoda</taxon>
        <taxon>Hexapoda</taxon>
        <taxon>Insecta</taxon>
        <taxon>Pterygota</taxon>
        <taxon>Neoptera</taxon>
        <taxon>Endopterygota</taxon>
        <taxon>Coleoptera</taxon>
        <taxon>Polyphaga</taxon>
        <taxon>Cucujiformia</taxon>
        <taxon>Chrysomeloidea</taxon>
        <taxon>Chrysomelidae</taxon>
        <taxon>Bruchinae</taxon>
        <taxon>Bruchini</taxon>
        <taxon>Acanthoscelides</taxon>
    </lineage>
</organism>
<dbReference type="EMBL" id="CAKOFQ010006697">
    <property type="protein sequence ID" value="CAH1961780.1"/>
    <property type="molecule type" value="Genomic_DNA"/>
</dbReference>
<reference evidence="1" key="1">
    <citation type="submission" date="2022-03" db="EMBL/GenBank/DDBJ databases">
        <authorList>
            <person name="Sayadi A."/>
        </authorList>
    </citation>
    <scope>NUCLEOTIDE SEQUENCE</scope>
</reference>
<dbReference type="Proteomes" id="UP001152888">
    <property type="component" value="Unassembled WGS sequence"/>
</dbReference>
<gene>
    <name evidence="1" type="ORF">ACAOBT_LOCUS4343</name>
</gene>
<proteinExistence type="predicted"/>
<evidence type="ECO:0000313" key="2">
    <source>
        <dbReference type="Proteomes" id="UP001152888"/>
    </source>
</evidence>
<keyword evidence="2" id="KW-1185">Reference proteome</keyword>
<dbReference type="AlphaFoldDB" id="A0A9P0K1J8"/>
<sequence length="104" mass="11381">MSVTDQGILANFDAHIVKEKIVKSSLPAVSGLAADTFQLHHFITGYLDGHVNKHNSRFYGDRKCDNASVESTGCVQEIRHHHINHGPDQIFKALEEGGGTTQQG</sequence>
<accession>A0A9P0K1J8</accession>
<evidence type="ECO:0000313" key="1">
    <source>
        <dbReference type="EMBL" id="CAH1961780.1"/>
    </source>
</evidence>
<comment type="caution">
    <text evidence="1">The sequence shown here is derived from an EMBL/GenBank/DDBJ whole genome shotgun (WGS) entry which is preliminary data.</text>
</comment>